<dbReference type="Gene3D" id="1.20.1250.20">
    <property type="entry name" value="MFS general substrate transporter like domains"/>
    <property type="match status" value="2"/>
</dbReference>
<keyword evidence="11" id="KW-1185">Reference proteome</keyword>
<reference evidence="10 11" key="1">
    <citation type="submission" date="2024-03" db="EMBL/GenBank/DDBJ databases">
        <title>Novel species of the genus Variovorax.</title>
        <authorList>
            <person name="Liu Q."/>
            <person name="Xin Y.-H."/>
        </authorList>
    </citation>
    <scope>NUCLEOTIDE SEQUENCE [LARGE SCALE GENOMIC DNA]</scope>
    <source>
        <strain evidence="10 11">KACC 18899</strain>
    </source>
</reference>
<feature type="transmembrane region" description="Helical" evidence="8">
    <location>
        <begin position="12"/>
        <end position="35"/>
    </location>
</feature>
<feature type="domain" description="Major facilitator superfamily associated" evidence="9">
    <location>
        <begin position="17"/>
        <end position="364"/>
    </location>
</feature>
<dbReference type="EMBL" id="JBBKZU010000015">
    <property type="protein sequence ID" value="MEJ8814820.1"/>
    <property type="molecule type" value="Genomic_DNA"/>
</dbReference>
<dbReference type="SUPFAM" id="SSF103473">
    <property type="entry name" value="MFS general substrate transporter"/>
    <property type="match status" value="1"/>
</dbReference>
<dbReference type="PIRSF" id="PIRSF004925">
    <property type="entry name" value="HcaT"/>
    <property type="match status" value="1"/>
</dbReference>
<feature type="transmembrane region" description="Helical" evidence="8">
    <location>
        <begin position="47"/>
        <end position="67"/>
    </location>
</feature>
<dbReference type="InterPro" id="IPR036259">
    <property type="entry name" value="MFS_trans_sf"/>
</dbReference>
<dbReference type="InterPro" id="IPR024989">
    <property type="entry name" value="MFS_assoc_dom"/>
</dbReference>
<evidence type="ECO:0000256" key="2">
    <source>
        <dbReference type="ARBA" id="ARBA00022448"/>
    </source>
</evidence>
<comment type="caution">
    <text evidence="10">The sequence shown here is derived from an EMBL/GenBank/DDBJ whole genome shotgun (WGS) entry which is preliminary data.</text>
</comment>
<organism evidence="10 11">
    <name type="scientific">Variovorax ureilyticus</name>
    <dbReference type="NCBI Taxonomy" id="1836198"/>
    <lineage>
        <taxon>Bacteria</taxon>
        <taxon>Pseudomonadati</taxon>
        <taxon>Pseudomonadota</taxon>
        <taxon>Betaproteobacteria</taxon>
        <taxon>Burkholderiales</taxon>
        <taxon>Comamonadaceae</taxon>
        <taxon>Variovorax</taxon>
    </lineage>
</organism>
<keyword evidence="3" id="KW-1003">Cell membrane</keyword>
<evidence type="ECO:0000256" key="7">
    <source>
        <dbReference type="ARBA" id="ARBA00023136"/>
    </source>
</evidence>
<feature type="transmembrane region" description="Helical" evidence="8">
    <location>
        <begin position="344"/>
        <end position="365"/>
    </location>
</feature>
<sequence>MHDTMRTTRSRALRSFVLVYVSMYASFGVASPFWPRFFETRGMTPEQIGLLLGLSTVVRLIAGPVTARLADRSQRLRHVLAAAAALAACLAFTLPWVAGFWIFLIVRLCHEAALTPTTSLADALALNASKSRAAPGTNFEYGWVRGSASAAFVLGTLAAGQVIGWAALTSIAWMQGTLLVVAAASTLLLPVSESHADAGPEASSSRALGELLGIAAFRRILLVAALVYGSHAMHDAFAVIRWNAAGIGPATSSILWSEAVVAEVLVFILIGPRLIDALGPRGAAAIASAAAVLRWGVMASTTDAGVLALVQPLHGLTFALLHLACMRLMRAVVPPHLAATGQAFYALGPALLTALLTVSSGILYARLGGGAFLLMALLPALALPLCARLEMAPLR</sequence>
<proteinExistence type="predicted"/>
<evidence type="ECO:0000259" key="9">
    <source>
        <dbReference type="Pfam" id="PF12832"/>
    </source>
</evidence>
<evidence type="ECO:0000256" key="3">
    <source>
        <dbReference type="ARBA" id="ARBA00022475"/>
    </source>
</evidence>
<feature type="transmembrane region" description="Helical" evidence="8">
    <location>
        <begin position="211"/>
        <end position="230"/>
    </location>
</feature>
<keyword evidence="5 8" id="KW-0812">Transmembrane</keyword>
<keyword evidence="4" id="KW-0997">Cell inner membrane</keyword>
<evidence type="ECO:0000256" key="8">
    <source>
        <dbReference type="SAM" id="Phobius"/>
    </source>
</evidence>
<comment type="subcellular location">
    <subcellularLocation>
        <location evidence="1">Cell inner membrane</location>
        <topology evidence="1">Multi-pass membrane protein</topology>
    </subcellularLocation>
</comment>
<keyword evidence="6 8" id="KW-1133">Transmembrane helix</keyword>
<dbReference type="InterPro" id="IPR026032">
    <property type="entry name" value="HcaT-like"/>
</dbReference>
<protein>
    <submittedName>
        <fullName evidence="10">MFS transporter</fullName>
    </submittedName>
</protein>
<evidence type="ECO:0000256" key="5">
    <source>
        <dbReference type="ARBA" id="ARBA00022692"/>
    </source>
</evidence>
<feature type="transmembrane region" description="Helical" evidence="8">
    <location>
        <begin position="304"/>
        <end position="323"/>
    </location>
</feature>
<evidence type="ECO:0000256" key="6">
    <source>
        <dbReference type="ARBA" id="ARBA00022989"/>
    </source>
</evidence>
<dbReference type="PANTHER" id="PTHR23522:SF10">
    <property type="entry name" value="3-PHENYLPROPIONIC ACID TRANSPORTER-RELATED"/>
    <property type="match status" value="1"/>
</dbReference>
<dbReference type="Pfam" id="PF12832">
    <property type="entry name" value="MFS_1_like"/>
    <property type="match status" value="1"/>
</dbReference>
<feature type="transmembrane region" description="Helical" evidence="8">
    <location>
        <begin position="371"/>
        <end position="389"/>
    </location>
</feature>
<name>A0ABU8VP88_9BURK</name>
<evidence type="ECO:0000256" key="4">
    <source>
        <dbReference type="ARBA" id="ARBA00022519"/>
    </source>
</evidence>
<evidence type="ECO:0000313" key="10">
    <source>
        <dbReference type="EMBL" id="MEJ8814820.1"/>
    </source>
</evidence>
<feature type="transmembrane region" description="Helical" evidence="8">
    <location>
        <begin position="79"/>
        <end position="106"/>
    </location>
</feature>
<dbReference type="Proteomes" id="UP001365846">
    <property type="component" value="Unassembled WGS sequence"/>
</dbReference>
<dbReference type="NCBIfam" id="NF037955">
    <property type="entry name" value="mfs"/>
    <property type="match status" value="1"/>
</dbReference>
<keyword evidence="7 8" id="KW-0472">Membrane</keyword>
<dbReference type="PANTHER" id="PTHR23522">
    <property type="entry name" value="BLL5896 PROTEIN"/>
    <property type="match status" value="1"/>
</dbReference>
<gene>
    <name evidence="10" type="ORF">WKW77_27360</name>
</gene>
<evidence type="ECO:0000256" key="1">
    <source>
        <dbReference type="ARBA" id="ARBA00004429"/>
    </source>
</evidence>
<accession>A0ABU8VP88</accession>
<dbReference type="RefSeq" id="WP_340360047.1">
    <property type="nucleotide sequence ID" value="NZ_JBBKZU010000015.1"/>
</dbReference>
<keyword evidence="2" id="KW-0813">Transport</keyword>
<feature type="transmembrane region" description="Helical" evidence="8">
    <location>
        <begin position="162"/>
        <end position="190"/>
    </location>
</feature>
<evidence type="ECO:0000313" key="11">
    <source>
        <dbReference type="Proteomes" id="UP001365846"/>
    </source>
</evidence>